<dbReference type="GeneID" id="92946167"/>
<dbReference type="EMBL" id="BKBC01000027">
    <property type="protein sequence ID" value="GEQ21605.1"/>
    <property type="molecule type" value="Genomic_DNA"/>
</dbReference>
<accession>A0A0A6PUI6</accession>
<evidence type="ECO:0000256" key="1">
    <source>
        <dbReference type="RuleBase" id="RU003936"/>
    </source>
</evidence>
<dbReference type="SMART" id="SM00938">
    <property type="entry name" value="P-II"/>
    <property type="match status" value="1"/>
</dbReference>
<evidence type="ECO:0000313" key="2">
    <source>
        <dbReference type="EMBL" id="GEQ21605.1"/>
    </source>
</evidence>
<evidence type="ECO:0000313" key="7">
    <source>
        <dbReference type="Proteomes" id="UP000321089"/>
    </source>
</evidence>
<dbReference type="Proteomes" id="UP000515243">
    <property type="component" value="Chromosome 2"/>
</dbReference>
<name>A0A0A6PUI6_CLOBU</name>
<reference evidence="2 7" key="3">
    <citation type="submission" date="2019-07" db="EMBL/GenBank/DDBJ databases">
        <title>Whole genome shotgun sequence of Clostridium butyricum NBRC 3858.</title>
        <authorList>
            <person name="Hosoyama A."/>
            <person name="Uohara A."/>
            <person name="Ohji S."/>
            <person name="Ichikawa N."/>
        </authorList>
    </citation>
    <scope>NUCLEOTIDE SEQUENCE [LARGE SCALE GENOMIC DNA]</scope>
    <source>
        <strain evidence="2 7">NBRC 3858</strain>
    </source>
</reference>
<dbReference type="GO" id="GO:0030234">
    <property type="term" value="F:enzyme regulator activity"/>
    <property type="evidence" value="ECO:0007669"/>
    <property type="project" value="InterPro"/>
</dbReference>
<evidence type="ECO:0000313" key="6">
    <source>
        <dbReference type="Proteomes" id="UP000238081"/>
    </source>
</evidence>
<dbReference type="Proteomes" id="UP000238081">
    <property type="component" value="Unassembled WGS sequence"/>
</dbReference>
<gene>
    <name evidence="2" type="primary">nifHD_4</name>
    <name evidence="4" type="ORF">AWN73_11990</name>
    <name evidence="2" type="ORF">CBU02nite_21110</name>
    <name evidence="5" type="ORF">FF104_18310</name>
    <name evidence="3" type="ORF">GND98_011075</name>
</gene>
<dbReference type="PROSITE" id="PS51343">
    <property type="entry name" value="PII_GLNB_DOM"/>
    <property type="match status" value="1"/>
</dbReference>
<dbReference type="EMBL" id="WOFV02000032">
    <property type="protein sequence ID" value="NAS18394.1"/>
    <property type="molecule type" value="Genomic_DNA"/>
</dbReference>
<evidence type="ECO:0000313" key="4">
    <source>
        <dbReference type="EMBL" id="PPV15360.1"/>
    </source>
</evidence>
<dbReference type="Proteomes" id="UP000474042">
    <property type="component" value="Unassembled WGS sequence"/>
</dbReference>
<dbReference type="InterPro" id="IPR017918">
    <property type="entry name" value="N-reg_PII_CS"/>
</dbReference>
<sequence>MKEIMGIIRLNKVNVTKEALTEAGFPSITCRKVLGRGKKSLDQLSKELIDAHLGTASGFSEAFSEGTRLIAKRFFNLIVKDEEVEEAVKIIIEANKTGTPGDGKIFIIPIEDVYRVRDGQNGEEVV</sequence>
<comment type="similarity">
    <text evidence="1">Belongs to the P(II) protein family.</text>
</comment>
<reference evidence="3 8" key="4">
    <citation type="submission" date="2020-01" db="EMBL/GenBank/DDBJ databases">
        <title>Genome sequence of a 1,3-propanediol producer, Clostridium butyricum S3.</title>
        <authorList>
            <person name="Zhou J."/>
        </authorList>
    </citation>
    <scope>NUCLEOTIDE SEQUENCE [LARGE SCALE GENOMIC DNA]</scope>
    <source>
        <strain evidence="3 8">S3</strain>
    </source>
</reference>
<proteinExistence type="inferred from homology"/>
<dbReference type="RefSeq" id="WP_002581633.1">
    <property type="nucleotide sequence ID" value="NZ_AP019717.1"/>
</dbReference>
<dbReference type="PRINTS" id="PR00340">
    <property type="entry name" value="PIIGLNB"/>
</dbReference>
<dbReference type="EMBL" id="LRDH01000100">
    <property type="protein sequence ID" value="PPV15360.1"/>
    <property type="molecule type" value="Genomic_DNA"/>
</dbReference>
<dbReference type="GO" id="GO:0006808">
    <property type="term" value="P:regulation of nitrogen utilization"/>
    <property type="evidence" value="ECO:0007669"/>
    <property type="project" value="InterPro"/>
</dbReference>
<dbReference type="SUPFAM" id="SSF54913">
    <property type="entry name" value="GlnB-like"/>
    <property type="match status" value="1"/>
</dbReference>
<dbReference type="InterPro" id="IPR002187">
    <property type="entry name" value="N-reg_PII"/>
</dbReference>
<dbReference type="AlphaFoldDB" id="A0A0A6PUI6"/>
<dbReference type="GO" id="GO:0005829">
    <property type="term" value="C:cytosol"/>
    <property type="evidence" value="ECO:0007669"/>
    <property type="project" value="TreeGrafter"/>
</dbReference>
<reference evidence="5 9" key="2">
    <citation type="submission" date="2019-05" db="EMBL/GenBank/DDBJ databases">
        <authorList>
            <person name="Schori C."/>
            <person name="Ahrens C."/>
        </authorList>
    </citation>
    <scope>NUCLEOTIDE SEQUENCE [LARGE SCALE GENOMIC DNA]</scope>
    <source>
        <strain evidence="5 9">DSM 10702</strain>
    </source>
</reference>
<evidence type="ECO:0000313" key="5">
    <source>
        <dbReference type="EMBL" id="QMW92886.1"/>
    </source>
</evidence>
<reference evidence="4 6" key="1">
    <citation type="submission" date="2016-01" db="EMBL/GenBank/DDBJ databases">
        <title>Characterization of the Clostridium difficile lineages that are prevalent in Hong Kong and China.</title>
        <authorList>
            <person name="Kwok J.S.-L."/>
            <person name="Lam W.-Y."/>
            <person name="Ip M."/>
            <person name="Chan T.-F."/>
            <person name="Hawkey P.M."/>
            <person name="Tsui S.K.-W."/>
        </authorList>
    </citation>
    <scope>NUCLEOTIDE SEQUENCE [LARGE SCALE GENOMIC DNA]</scope>
    <source>
        <strain evidence="4 6">300064</strain>
    </source>
</reference>
<dbReference type="PANTHER" id="PTHR30115:SF11">
    <property type="entry name" value="NITROGEN REGULATORY PROTEIN P-II HOMOLOG"/>
    <property type="match status" value="1"/>
</dbReference>
<protein>
    <submittedName>
        <fullName evidence="4">Nitrogen fixation protein</fullName>
    </submittedName>
    <submittedName>
        <fullName evidence="2">Nitrogen regulatory protein PII (Nitrogen fixation NifHD)</fullName>
    </submittedName>
    <submittedName>
        <fullName evidence="3">P-II family nitrogen regulator</fullName>
    </submittedName>
</protein>
<dbReference type="InterPro" id="IPR011322">
    <property type="entry name" value="N-reg_PII-like_a/b"/>
</dbReference>
<evidence type="ECO:0000313" key="3">
    <source>
        <dbReference type="EMBL" id="NAS18394.1"/>
    </source>
</evidence>
<dbReference type="InterPro" id="IPR015867">
    <property type="entry name" value="N-reg_PII/ATP_PRibTrfase_C"/>
</dbReference>
<evidence type="ECO:0000313" key="8">
    <source>
        <dbReference type="Proteomes" id="UP000474042"/>
    </source>
</evidence>
<evidence type="ECO:0000313" key="9">
    <source>
        <dbReference type="Proteomes" id="UP000515243"/>
    </source>
</evidence>
<dbReference type="PANTHER" id="PTHR30115">
    <property type="entry name" value="NITROGEN REGULATORY PROTEIN P-II"/>
    <property type="match status" value="1"/>
</dbReference>
<dbReference type="PROSITE" id="PS00638">
    <property type="entry name" value="PII_GLNB_CTER"/>
    <property type="match status" value="1"/>
</dbReference>
<organism evidence="4 6">
    <name type="scientific">Clostridium butyricum</name>
    <dbReference type="NCBI Taxonomy" id="1492"/>
    <lineage>
        <taxon>Bacteria</taxon>
        <taxon>Bacillati</taxon>
        <taxon>Bacillota</taxon>
        <taxon>Clostridia</taxon>
        <taxon>Eubacteriales</taxon>
        <taxon>Clostridiaceae</taxon>
        <taxon>Clostridium</taxon>
    </lineage>
</organism>
<dbReference type="Proteomes" id="UP000321089">
    <property type="component" value="Unassembled WGS sequence"/>
</dbReference>
<dbReference type="Gene3D" id="3.30.70.120">
    <property type="match status" value="1"/>
</dbReference>
<dbReference type="EMBL" id="CP040627">
    <property type="protein sequence ID" value="QMW92886.1"/>
    <property type="molecule type" value="Genomic_DNA"/>
</dbReference>
<dbReference type="GO" id="GO:0005524">
    <property type="term" value="F:ATP binding"/>
    <property type="evidence" value="ECO:0007669"/>
    <property type="project" value="TreeGrafter"/>
</dbReference>
<dbReference type="Pfam" id="PF00543">
    <property type="entry name" value="P-II"/>
    <property type="match status" value="1"/>
</dbReference>